<name>A0A6A5RTX5_9PLEO</name>
<dbReference type="OrthoDB" id="3685541at2759"/>
<feature type="signal peptide" evidence="1">
    <location>
        <begin position="1"/>
        <end position="19"/>
    </location>
</feature>
<dbReference type="GeneID" id="54346956"/>
<gene>
    <name evidence="2" type="ORF">M421DRAFT_322662</name>
</gene>
<reference evidence="2" key="1">
    <citation type="journal article" date="2020" name="Stud. Mycol.">
        <title>101 Dothideomycetes genomes: a test case for predicting lifestyles and emergence of pathogens.</title>
        <authorList>
            <person name="Haridas S."/>
            <person name="Albert R."/>
            <person name="Binder M."/>
            <person name="Bloem J."/>
            <person name="Labutti K."/>
            <person name="Salamov A."/>
            <person name="Andreopoulos B."/>
            <person name="Baker S."/>
            <person name="Barry K."/>
            <person name="Bills G."/>
            <person name="Bluhm B."/>
            <person name="Cannon C."/>
            <person name="Castanera R."/>
            <person name="Culley D."/>
            <person name="Daum C."/>
            <person name="Ezra D."/>
            <person name="Gonzalez J."/>
            <person name="Henrissat B."/>
            <person name="Kuo A."/>
            <person name="Liang C."/>
            <person name="Lipzen A."/>
            <person name="Lutzoni F."/>
            <person name="Magnuson J."/>
            <person name="Mondo S."/>
            <person name="Nolan M."/>
            <person name="Ohm R."/>
            <person name="Pangilinan J."/>
            <person name="Park H.-J."/>
            <person name="Ramirez L."/>
            <person name="Alfaro M."/>
            <person name="Sun H."/>
            <person name="Tritt A."/>
            <person name="Yoshinaga Y."/>
            <person name="Zwiers L.-H."/>
            <person name="Turgeon B."/>
            <person name="Goodwin S."/>
            <person name="Spatafora J."/>
            <person name="Crous P."/>
            <person name="Grigoriev I."/>
        </authorList>
    </citation>
    <scope>NUCLEOTIDE SEQUENCE</scope>
    <source>
        <strain evidence="2">CBS 183.55</strain>
    </source>
</reference>
<dbReference type="Proteomes" id="UP000800082">
    <property type="component" value="Unassembled WGS sequence"/>
</dbReference>
<dbReference type="EMBL" id="ML978960">
    <property type="protein sequence ID" value="KAF1931881.1"/>
    <property type="molecule type" value="Genomic_DNA"/>
</dbReference>
<dbReference type="RefSeq" id="XP_033452129.1">
    <property type="nucleotide sequence ID" value="XM_033589309.1"/>
</dbReference>
<protein>
    <submittedName>
        <fullName evidence="2">Uncharacterized protein</fullName>
    </submittedName>
</protein>
<sequence length="116" mass="12261">MKTLTNLLAVAGLICLTAAAPSPALIQGSCGVCDTFPNGAIGGSAQIALRSSTDHVKGRAYKCTTFDSEVRLNTCVNQQCGLCMIFKHNDCQGEVLFWGGSGTEFRGQGARSYFCM</sequence>
<evidence type="ECO:0000313" key="3">
    <source>
        <dbReference type="Proteomes" id="UP000800082"/>
    </source>
</evidence>
<evidence type="ECO:0000313" key="2">
    <source>
        <dbReference type="EMBL" id="KAF1931881.1"/>
    </source>
</evidence>
<evidence type="ECO:0000256" key="1">
    <source>
        <dbReference type="SAM" id="SignalP"/>
    </source>
</evidence>
<keyword evidence="1" id="KW-0732">Signal</keyword>
<dbReference type="AlphaFoldDB" id="A0A6A5RTX5"/>
<keyword evidence="3" id="KW-1185">Reference proteome</keyword>
<accession>A0A6A5RTX5</accession>
<feature type="chain" id="PRO_5025694816" evidence="1">
    <location>
        <begin position="20"/>
        <end position="116"/>
    </location>
</feature>
<proteinExistence type="predicted"/>
<organism evidence="2 3">
    <name type="scientific">Didymella exigua CBS 183.55</name>
    <dbReference type="NCBI Taxonomy" id="1150837"/>
    <lineage>
        <taxon>Eukaryota</taxon>
        <taxon>Fungi</taxon>
        <taxon>Dikarya</taxon>
        <taxon>Ascomycota</taxon>
        <taxon>Pezizomycotina</taxon>
        <taxon>Dothideomycetes</taxon>
        <taxon>Pleosporomycetidae</taxon>
        <taxon>Pleosporales</taxon>
        <taxon>Pleosporineae</taxon>
        <taxon>Didymellaceae</taxon>
        <taxon>Didymella</taxon>
    </lineage>
</organism>